<protein>
    <recommendedName>
        <fullName evidence="1">RPW8 domain-containing protein</fullName>
    </recommendedName>
</protein>
<name>A0A314YZ45_PRUYE</name>
<feature type="domain" description="RPW8" evidence="1">
    <location>
        <begin position="3"/>
        <end position="154"/>
    </location>
</feature>
<evidence type="ECO:0000313" key="2">
    <source>
        <dbReference type="EMBL" id="PQQ11769.1"/>
    </source>
</evidence>
<evidence type="ECO:0000259" key="1">
    <source>
        <dbReference type="PROSITE" id="PS51153"/>
    </source>
</evidence>
<organism evidence="2 3">
    <name type="scientific">Prunus yedoensis var. nudiflora</name>
    <dbReference type="NCBI Taxonomy" id="2094558"/>
    <lineage>
        <taxon>Eukaryota</taxon>
        <taxon>Viridiplantae</taxon>
        <taxon>Streptophyta</taxon>
        <taxon>Embryophyta</taxon>
        <taxon>Tracheophyta</taxon>
        <taxon>Spermatophyta</taxon>
        <taxon>Magnoliopsida</taxon>
        <taxon>eudicotyledons</taxon>
        <taxon>Gunneridae</taxon>
        <taxon>Pentapetalae</taxon>
        <taxon>rosids</taxon>
        <taxon>fabids</taxon>
        <taxon>Rosales</taxon>
        <taxon>Rosaceae</taxon>
        <taxon>Amygdaloideae</taxon>
        <taxon>Amygdaleae</taxon>
        <taxon>Prunus</taxon>
    </lineage>
</organism>
<dbReference type="PROSITE" id="PS51153">
    <property type="entry name" value="RPW8"/>
    <property type="match status" value="1"/>
</dbReference>
<dbReference type="Proteomes" id="UP000250321">
    <property type="component" value="Unassembled WGS sequence"/>
</dbReference>
<dbReference type="OrthoDB" id="1165011at2759"/>
<dbReference type="EMBL" id="PJQY01000384">
    <property type="protein sequence ID" value="PQQ11769.1"/>
    <property type="molecule type" value="Genomic_DNA"/>
</dbReference>
<dbReference type="Pfam" id="PF05659">
    <property type="entry name" value="RPW8"/>
    <property type="match status" value="1"/>
</dbReference>
<accession>A0A314YZ45</accession>
<dbReference type="AlphaFoldDB" id="A0A314YZ45"/>
<comment type="caution">
    <text evidence="2">The sequence shown here is derived from an EMBL/GenBank/DDBJ whole genome shotgun (WGS) entry which is preliminary data.</text>
</comment>
<proteinExistence type="predicted"/>
<sequence length="356" mass="40336">MVNPTVEFFGGIGLGALVGPGGNLLWGTVGKGFNFETWRTNLDSMINSLLPLIKEMEDQNKTLVIGDDEIEDLKQKLTEGEDLVEELKKVSSWSLMTPLHTNRLAELDKSIKRLLEILKVQGIRDVKGISLLAKDHTKQLKACKTDVEGTLVLAKDQTEQLIKACRRDVEETLVLARDHSDQLTDCKSHVEDTLGLARKIDAKLDKFERIGLVQGDEVACLVERNALRKAVKELTPAVDKTLMNPRSFSYEYWERIRPYLRSLRHWFDGEQRAAEEKGWDRISFEELKKLTIQIEQGVKLARKCSDVDVSEWSPGKKSRYAATILDLEKSLEALVLRFKILPNVPVQTDHPHPQGT</sequence>
<dbReference type="InterPro" id="IPR008808">
    <property type="entry name" value="Powdery_mildew-R_dom"/>
</dbReference>
<evidence type="ECO:0000313" key="3">
    <source>
        <dbReference type="Proteomes" id="UP000250321"/>
    </source>
</evidence>
<gene>
    <name evidence="2" type="ORF">Pyn_00640</name>
</gene>
<keyword evidence="3" id="KW-1185">Reference proteome</keyword>
<reference evidence="2 3" key="1">
    <citation type="submission" date="2018-02" db="EMBL/GenBank/DDBJ databases">
        <title>Draft genome of wild Prunus yedoensis var. nudiflora.</title>
        <authorList>
            <person name="Baek S."/>
            <person name="Kim J.-H."/>
            <person name="Choi K."/>
            <person name="Kim G.-B."/>
            <person name="Cho A."/>
            <person name="Jang H."/>
            <person name="Shin C.-H."/>
            <person name="Yu H.-J."/>
            <person name="Mun J.-H."/>
        </authorList>
    </citation>
    <scope>NUCLEOTIDE SEQUENCE [LARGE SCALE GENOMIC DNA]</scope>
    <source>
        <strain evidence="3">cv. Jeju island</strain>
        <tissue evidence="2">Leaf</tissue>
    </source>
</reference>